<keyword evidence="2" id="KW-1185">Reference proteome</keyword>
<name>A0A7X0JTL5_9GAMM</name>
<reference evidence="1 2" key="1">
    <citation type="submission" date="2020-08" db="EMBL/GenBank/DDBJ databases">
        <title>Genomic Encyclopedia of Type Strains, Phase IV (KMG-IV): sequencing the most valuable type-strain genomes for metagenomic binning, comparative biology and taxonomic classification.</title>
        <authorList>
            <person name="Goeker M."/>
        </authorList>
    </citation>
    <scope>NUCLEOTIDE SEQUENCE [LARGE SCALE GENOMIC DNA]</scope>
    <source>
        <strain evidence="1 2">DSM 22368</strain>
    </source>
</reference>
<dbReference type="EMBL" id="JACHHT010000002">
    <property type="protein sequence ID" value="MBB6521917.1"/>
    <property type="molecule type" value="Genomic_DNA"/>
</dbReference>
<organism evidence="1 2">
    <name type="scientific">Pseudoteredinibacter isoporae</name>
    <dbReference type="NCBI Taxonomy" id="570281"/>
    <lineage>
        <taxon>Bacteria</taxon>
        <taxon>Pseudomonadati</taxon>
        <taxon>Pseudomonadota</taxon>
        <taxon>Gammaproteobacteria</taxon>
        <taxon>Cellvibrionales</taxon>
        <taxon>Cellvibrionaceae</taxon>
        <taxon>Pseudoteredinibacter</taxon>
    </lineage>
</organism>
<proteinExistence type="predicted"/>
<evidence type="ECO:0000313" key="2">
    <source>
        <dbReference type="Proteomes" id="UP000528457"/>
    </source>
</evidence>
<comment type="caution">
    <text evidence="1">The sequence shown here is derived from an EMBL/GenBank/DDBJ whole genome shotgun (WGS) entry which is preliminary data.</text>
</comment>
<evidence type="ECO:0000313" key="1">
    <source>
        <dbReference type="EMBL" id="MBB6521917.1"/>
    </source>
</evidence>
<gene>
    <name evidence="1" type="ORF">HNR48_002202</name>
</gene>
<dbReference type="AlphaFoldDB" id="A0A7X0JTL5"/>
<sequence length="129" mass="15779">MSRRKEIDKEEFDLIYLYKVMRSLFSRKNDISSMEELDETVGELKKFSILTKREVRKFLKKHRKKLLLIDRESLDLRHQKLYREDLGEEEYLDSIRRQYWFGYPGLIRIAMEIEFGKAYEDFADKRDGN</sequence>
<dbReference type="Proteomes" id="UP000528457">
    <property type="component" value="Unassembled WGS sequence"/>
</dbReference>
<dbReference type="RefSeq" id="WP_166847213.1">
    <property type="nucleotide sequence ID" value="NZ_JAAONY010000002.1"/>
</dbReference>
<accession>A0A7X0JTL5</accession>
<dbReference type="InParanoid" id="A0A7X0JTL5"/>
<protein>
    <submittedName>
        <fullName evidence="1">Uncharacterized protein</fullName>
    </submittedName>
</protein>